<dbReference type="EMBL" id="MSYM01000013">
    <property type="protein sequence ID" value="OLP06327.1"/>
    <property type="molecule type" value="Genomic_DNA"/>
</dbReference>
<keyword evidence="2" id="KW-1185">Reference proteome</keyword>
<sequence length="88" mass="9955">MRYYREKAGQEAAIGLVTQTKFALEQIQRNPGIGSARWGQLADIDGLRAGRVTGFPLVWLYFERPDHLDVIRLVGERQDALSMLGTEH</sequence>
<name>A0A1Q8YE96_9BURK</name>
<evidence type="ECO:0000313" key="1">
    <source>
        <dbReference type="EMBL" id="OLP06327.1"/>
    </source>
</evidence>
<reference evidence="1 2" key="1">
    <citation type="submission" date="2017-01" db="EMBL/GenBank/DDBJ databases">
        <title>Genome sequence of Rhodoferax antarcticus ANT.BR, a psychrophilic purple nonsulfur bacterium from an Antarctic microbial mat.</title>
        <authorList>
            <person name="Baker J."/>
            <person name="Riester C."/>
            <person name="Skinner B."/>
            <person name="Newell A."/>
            <person name="Swingley W."/>
            <person name="Madigan M."/>
            <person name="Jung D."/>
            <person name="Asao M."/>
            <person name="Chen M."/>
            <person name="Loughlin P."/>
            <person name="Pan H."/>
            <person name="Lin S."/>
            <person name="Li N."/>
            <person name="Shaw J."/>
            <person name="Prado M."/>
            <person name="Sherman C."/>
            <person name="Li X."/>
            <person name="Tang J."/>
            <person name="Blankenship R."/>
            <person name="Zhao T."/>
            <person name="Touchman J."/>
            <person name="Sattley M."/>
        </authorList>
    </citation>
    <scope>NUCLEOTIDE SEQUENCE [LARGE SCALE GENOMIC DNA]</scope>
    <source>
        <strain evidence="1 2">ANT.BR</strain>
    </source>
</reference>
<proteinExistence type="predicted"/>
<dbReference type="InterPro" id="IPR035093">
    <property type="entry name" value="RelE/ParE_toxin_dom_sf"/>
</dbReference>
<accession>A0A1Q8YE96</accession>
<gene>
    <name evidence="1" type="ORF">BLL52_2558</name>
</gene>
<protein>
    <submittedName>
        <fullName evidence="1">Plasmid stablization protein</fullName>
    </submittedName>
</protein>
<dbReference type="Gene3D" id="3.30.2310.20">
    <property type="entry name" value="RelE-like"/>
    <property type="match status" value="1"/>
</dbReference>
<evidence type="ECO:0000313" key="2">
    <source>
        <dbReference type="Proteomes" id="UP000185911"/>
    </source>
</evidence>
<dbReference type="AlphaFoldDB" id="A0A1Q8YE96"/>
<organism evidence="1 2">
    <name type="scientific">Rhodoferax antarcticus ANT.BR</name>
    <dbReference type="NCBI Taxonomy" id="1111071"/>
    <lineage>
        <taxon>Bacteria</taxon>
        <taxon>Pseudomonadati</taxon>
        <taxon>Pseudomonadota</taxon>
        <taxon>Betaproteobacteria</taxon>
        <taxon>Burkholderiales</taxon>
        <taxon>Comamonadaceae</taxon>
        <taxon>Rhodoferax</taxon>
    </lineage>
</organism>
<comment type="caution">
    <text evidence="1">The sequence shown here is derived from an EMBL/GenBank/DDBJ whole genome shotgun (WGS) entry which is preliminary data.</text>
</comment>
<dbReference type="Proteomes" id="UP000185911">
    <property type="component" value="Unassembled WGS sequence"/>
</dbReference>